<evidence type="ECO:0000313" key="1">
    <source>
        <dbReference type="EMBL" id="EPC69939.1"/>
    </source>
</evidence>
<gene>
    <name evidence="1" type="ORF">Lpp71_14724</name>
</gene>
<name>A0A8E0IPI0_LACPA</name>
<organism evidence="1 2">
    <name type="scientific">Lacticaseibacillus paracasei subsp. paracasei Lpp71</name>
    <dbReference type="NCBI Taxonomy" id="1256207"/>
    <lineage>
        <taxon>Bacteria</taxon>
        <taxon>Bacillati</taxon>
        <taxon>Bacillota</taxon>
        <taxon>Bacilli</taxon>
        <taxon>Lactobacillales</taxon>
        <taxon>Lactobacillaceae</taxon>
        <taxon>Lacticaseibacillus</taxon>
    </lineage>
</organism>
<evidence type="ECO:0000313" key="2">
    <source>
        <dbReference type="Proteomes" id="UP000014252"/>
    </source>
</evidence>
<reference evidence="1 2" key="1">
    <citation type="journal article" date="2013" name="PLoS ONE">
        <title>Lactobacillus paracasei comparative genomics: towards species pan-genome definition and exploitation of diversity.</title>
        <authorList>
            <person name="Smokvina T."/>
            <person name="Wels M."/>
            <person name="Polka J."/>
            <person name="Chervaux C."/>
            <person name="Brisse S."/>
            <person name="Boekhorst J."/>
            <person name="van Hylckama Vlieg J.E."/>
            <person name="Siezen R.J."/>
        </authorList>
    </citation>
    <scope>NUCLEOTIDE SEQUENCE [LARGE SCALE GENOMIC DNA]</scope>
    <source>
        <strain evidence="1 2">Lpp71</strain>
    </source>
</reference>
<dbReference type="AlphaFoldDB" id="A0A8E0IPI0"/>
<accession>A0A8E0IPI0</accession>
<sequence>MTTDEQWLVNAAAVQEKQATSYENAAFFKALQAFVTQQAKRRESLEGEIDGR</sequence>
<proteinExistence type="predicted"/>
<dbReference type="Proteomes" id="UP000014252">
    <property type="component" value="Unassembled WGS sequence"/>
</dbReference>
<feature type="non-terminal residue" evidence="1">
    <location>
        <position position="52"/>
    </location>
</feature>
<dbReference type="EMBL" id="ANKD01000742">
    <property type="protein sequence ID" value="EPC69939.1"/>
    <property type="molecule type" value="Genomic_DNA"/>
</dbReference>
<comment type="caution">
    <text evidence="1">The sequence shown here is derived from an EMBL/GenBank/DDBJ whole genome shotgun (WGS) entry which is preliminary data.</text>
</comment>
<protein>
    <submittedName>
        <fullName evidence="1">Uncharacterized protein</fullName>
    </submittedName>
</protein>